<reference evidence="2" key="2">
    <citation type="journal article" date="2017" name="Nat. Plants">
        <title>The Aegilops tauschii genome reveals multiple impacts of transposons.</title>
        <authorList>
            <person name="Zhao G."/>
            <person name="Zou C."/>
            <person name="Li K."/>
            <person name="Wang K."/>
            <person name="Li T."/>
            <person name="Gao L."/>
            <person name="Zhang X."/>
            <person name="Wang H."/>
            <person name="Yang Z."/>
            <person name="Liu X."/>
            <person name="Jiang W."/>
            <person name="Mao L."/>
            <person name="Kong X."/>
            <person name="Jiao Y."/>
            <person name="Jia J."/>
        </authorList>
    </citation>
    <scope>NUCLEOTIDE SEQUENCE [LARGE SCALE GENOMIC DNA]</scope>
    <source>
        <strain evidence="2">cv. AL8/78</strain>
    </source>
</reference>
<name>A0A453H6R7_AEGTS</name>
<dbReference type="Gramene" id="AET4Gv20088300.10">
    <property type="protein sequence ID" value="AET4Gv20088300.10"/>
    <property type="gene ID" value="AET4Gv20088300"/>
</dbReference>
<reference evidence="1" key="5">
    <citation type="journal article" date="2021" name="G3 (Bethesda)">
        <title>Aegilops tauschii genome assembly Aet v5.0 features greater sequence contiguity and improved annotation.</title>
        <authorList>
            <person name="Wang L."/>
            <person name="Zhu T."/>
            <person name="Rodriguez J.C."/>
            <person name="Deal K.R."/>
            <person name="Dubcovsky J."/>
            <person name="McGuire P.E."/>
            <person name="Lux T."/>
            <person name="Spannagl M."/>
            <person name="Mayer K.F.X."/>
            <person name="Baldrich P."/>
            <person name="Meyers B.C."/>
            <person name="Huo N."/>
            <person name="Gu Y.Q."/>
            <person name="Zhou H."/>
            <person name="Devos K.M."/>
            <person name="Bennetzen J.L."/>
            <person name="Unver T."/>
            <person name="Budak H."/>
            <person name="Gulick P.J."/>
            <person name="Galiba G."/>
            <person name="Kalapos B."/>
            <person name="Nelson D.R."/>
            <person name="Li P."/>
            <person name="You F.M."/>
            <person name="Luo M.C."/>
            <person name="Dvorak J."/>
        </authorList>
    </citation>
    <scope>NUCLEOTIDE SEQUENCE [LARGE SCALE GENOMIC DNA]</scope>
    <source>
        <strain evidence="1">cv. AL8/78</strain>
    </source>
</reference>
<dbReference type="AlphaFoldDB" id="A0A453H6R7"/>
<dbReference type="EnsemblPlants" id="AET4Gv20088300.6">
    <property type="protein sequence ID" value="AET4Gv20088300.6"/>
    <property type="gene ID" value="AET4Gv20088300"/>
</dbReference>
<dbReference type="Gramene" id="AET4Gv20088300.2">
    <property type="protein sequence ID" value="AET4Gv20088300.2"/>
    <property type="gene ID" value="AET4Gv20088300"/>
</dbReference>
<dbReference type="EnsemblPlants" id="AET4Gv20088300.3">
    <property type="protein sequence ID" value="AET4Gv20088300.3"/>
    <property type="gene ID" value="AET4Gv20088300"/>
</dbReference>
<dbReference type="EnsemblPlants" id="AET4Gv20088300.11">
    <property type="protein sequence ID" value="AET4Gv20088300.11"/>
    <property type="gene ID" value="AET4Gv20088300"/>
</dbReference>
<organism evidence="1 2">
    <name type="scientific">Aegilops tauschii subsp. strangulata</name>
    <name type="common">Goatgrass</name>
    <dbReference type="NCBI Taxonomy" id="200361"/>
    <lineage>
        <taxon>Eukaryota</taxon>
        <taxon>Viridiplantae</taxon>
        <taxon>Streptophyta</taxon>
        <taxon>Embryophyta</taxon>
        <taxon>Tracheophyta</taxon>
        <taxon>Spermatophyta</taxon>
        <taxon>Magnoliopsida</taxon>
        <taxon>Liliopsida</taxon>
        <taxon>Poales</taxon>
        <taxon>Poaceae</taxon>
        <taxon>BOP clade</taxon>
        <taxon>Pooideae</taxon>
        <taxon>Triticodae</taxon>
        <taxon>Triticeae</taxon>
        <taxon>Triticinae</taxon>
        <taxon>Aegilops</taxon>
    </lineage>
</organism>
<dbReference type="PANTHER" id="PTHR46814">
    <property type="entry name" value="EGALITARIAN, ISOFORM B"/>
    <property type="match status" value="1"/>
</dbReference>
<evidence type="ECO:0000313" key="1">
    <source>
        <dbReference type="EnsemblPlants" id="AET4Gv20088300.9"/>
    </source>
</evidence>
<dbReference type="Gramene" id="AET4Gv20088300.6">
    <property type="protein sequence ID" value="AET4Gv20088300.6"/>
    <property type="gene ID" value="AET4Gv20088300"/>
</dbReference>
<dbReference type="EnsemblPlants" id="AET4Gv20088300.4">
    <property type="protein sequence ID" value="AET4Gv20088300.4"/>
    <property type="gene ID" value="AET4Gv20088300"/>
</dbReference>
<reference evidence="1" key="3">
    <citation type="journal article" date="2017" name="Nature">
        <title>Genome sequence of the progenitor of the wheat D genome Aegilops tauschii.</title>
        <authorList>
            <person name="Luo M.C."/>
            <person name="Gu Y.Q."/>
            <person name="Puiu D."/>
            <person name="Wang H."/>
            <person name="Twardziok S.O."/>
            <person name="Deal K.R."/>
            <person name="Huo N."/>
            <person name="Zhu T."/>
            <person name="Wang L."/>
            <person name="Wang Y."/>
            <person name="McGuire P.E."/>
            <person name="Liu S."/>
            <person name="Long H."/>
            <person name="Ramasamy R.K."/>
            <person name="Rodriguez J.C."/>
            <person name="Van S.L."/>
            <person name="Yuan L."/>
            <person name="Wang Z."/>
            <person name="Xia Z."/>
            <person name="Xiao L."/>
            <person name="Anderson O.D."/>
            <person name="Ouyang S."/>
            <person name="Liang Y."/>
            <person name="Zimin A.V."/>
            <person name="Pertea G."/>
            <person name="Qi P."/>
            <person name="Bennetzen J.L."/>
            <person name="Dai X."/>
            <person name="Dawson M.W."/>
            <person name="Muller H.G."/>
            <person name="Kugler K."/>
            <person name="Rivarola-Duarte L."/>
            <person name="Spannagl M."/>
            <person name="Mayer K.F.X."/>
            <person name="Lu F.H."/>
            <person name="Bevan M.W."/>
            <person name="Leroy P."/>
            <person name="Li P."/>
            <person name="You F.M."/>
            <person name="Sun Q."/>
            <person name="Liu Z."/>
            <person name="Lyons E."/>
            <person name="Wicker T."/>
            <person name="Salzberg S.L."/>
            <person name="Devos K.M."/>
            <person name="Dvorak J."/>
        </authorList>
    </citation>
    <scope>NUCLEOTIDE SEQUENCE [LARGE SCALE GENOMIC DNA]</scope>
    <source>
        <strain evidence="1">cv. AL8/78</strain>
    </source>
</reference>
<dbReference type="Gramene" id="AET4Gv20088300.8">
    <property type="protein sequence ID" value="AET4Gv20088300.8"/>
    <property type="gene ID" value="AET4Gv20088300"/>
</dbReference>
<dbReference type="Gramene" id="AET4Gv20088300.3">
    <property type="protein sequence ID" value="AET4Gv20088300.3"/>
    <property type="gene ID" value="AET4Gv20088300"/>
</dbReference>
<dbReference type="EnsemblPlants" id="AET4Gv20088300.10">
    <property type="protein sequence ID" value="AET4Gv20088300.10"/>
    <property type="gene ID" value="AET4Gv20088300"/>
</dbReference>
<reference evidence="2" key="1">
    <citation type="journal article" date="2014" name="Science">
        <title>Ancient hybridizations among the ancestral genomes of bread wheat.</title>
        <authorList>
            <consortium name="International Wheat Genome Sequencing Consortium,"/>
            <person name="Marcussen T."/>
            <person name="Sandve S.R."/>
            <person name="Heier L."/>
            <person name="Spannagl M."/>
            <person name="Pfeifer M."/>
            <person name="Jakobsen K.S."/>
            <person name="Wulff B.B."/>
            <person name="Steuernagel B."/>
            <person name="Mayer K.F."/>
            <person name="Olsen O.A."/>
        </authorList>
    </citation>
    <scope>NUCLEOTIDE SEQUENCE [LARGE SCALE GENOMIC DNA]</scope>
    <source>
        <strain evidence="2">cv. AL8/78</strain>
    </source>
</reference>
<dbReference type="EnsemblPlants" id="AET4Gv20088300.7">
    <property type="protein sequence ID" value="AET4Gv20088300.7"/>
    <property type="gene ID" value="AET4Gv20088300"/>
</dbReference>
<dbReference type="Gramene" id="AET4Gv20088300.4">
    <property type="protein sequence ID" value="AET4Gv20088300.4"/>
    <property type="gene ID" value="AET4Gv20088300"/>
</dbReference>
<dbReference type="EnsemblPlants" id="AET4Gv20088300.12">
    <property type="protein sequence ID" value="AET4Gv20088300.12"/>
    <property type="gene ID" value="AET4Gv20088300"/>
</dbReference>
<dbReference type="EnsemblPlants" id="AET4Gv20088300.8">
    <property type="protein sequence ID" value="AET4Gv20088300.8"/>
    <property type="gene ID" value="AET4Gv20088300"/>
</dbReference>
<dbReference type="Gramene" id="AET4Gv20088300.12">
    <property type="protein sequence ID" value="AET4Gv20088300.12"/>
    <property type="gene ID" value="AET4Gv20088300"/>
</dbReference>
<dbReference type="EnsemblPlants" id="AET4Gv20088300.5">
    <property type="protein sequence ID" value="AET4Gv20088300.5"/>
    <property type="gene ID" value="AET4Gv20088300"/>
</dbReference>
<accession>A0A453H6R7</accession>
<evidence type="ECO:0000313" key="2">
    <source>
        <dbReference type="Proteomes" id="UP000015105"/>
    </source>
</evidence>
<dbReference type="Gramene" id="AET4Gv20088300.11">
    <property type="protein sequence ID" value="AET4Gv20088300.11"/>
    <property type="gene ID" value="AET4Gv20088300"/>
</dbReference>
<dbReference type="PANTHER" id="PTHR46814:SF1">
    <property type="entry name" value="EGALITARIAN, ISOFORM B"/>
    <property type="match status" value="1"/>
</dbReference>
<proteinExistence type="predicted"/>
<dbReference type="Gramene" id="AET4Gv20088300.9">
    <property type="protein sequence ID" value="AET4Gv20088300.9"/>
    <property type="gene ID" value="AET4Gv20088300"/>
</dbReference>
<keyword evidence="2" id="KW-1185">Reference proteome</keyword>
<dbReference type="Gramene" id="AET4Gv20088300.7">
    <property type="protein sequence ID" value="AET4Gv20088300.7"/>
    <property type="gene ID" value="AET4Gv20088300"/>
</dbReference>
<dbReference type="Proteomes" id="UP000015105">
    <property type="component" value="Chromosome 4D"/>
</dbReference>
<sequence>MIRAAMDDVCFLLNIQEKMMEKLSKVSSWRLSVQSELYCRCFA</sequence>
<protein>
    <submittedName>
        <fullName evidence="1">Uncharacterized protein</fullName>
    </submittedName>
</protein>
<dbReference type="EnsemblPlants" id="AET4Gv20088300.9">
    <property type="protein sequence ID" value="AET4Gv20088300.9"/>
    <property type="gene ID" value="AET4Gv20088300"/>
</dbReference>
<reference evidence="1" key="4">
    <citation type="submission" date="2019-03" db="UniProtKB">
        <authorList>
            <consortium name="EnsemblPlants"/>
        </authorList>
    </citation>
    <scope>IDENTIFICATION</scope>
</reference>
<dbReference type="EnsemblPlants" id="AET4Gv20088300.2">
    <property type="protein sequence ID" value="AET4Gv20088300.2"/>
    <property type="gene ID" value="AET4Gv20088300"/>
</dbReference>
<dbReference type="Gramene" id="AET4Gv20088300.5">
    <property type="protein sequence ID" value="AET4Gv20088300.5"/>
    <property type="gene ID" value="AET4Gv20088300"/>
</dbReference>